<sequence>MAKAAATCVVAMALALAVLMALASGATAAQCNAGQLIVCAPAIIGGAAPTAACCSNLRAQQGCFCEFARNPAYASYIKSQTARKAIAACRVALPRCP</sequence>
<dbReference type="InterPro" id="IPR033872">
    <property type="entry name" value="nsLTP2"/>
</dbReference>
<evidence type="ECO:0000313" key="6">
    <source>
        <dbReference type="Proteomes" id="UP000008810"/>
    </source>
</evidence>
<keyword evidence="6" id="KW-1185">Reference proteome</keyword>
<reference evidence="4 5" key="1">
    <citation type="journal article" date="2010" name="Nature">
        <title>Genome sequencing and analysis of the model grass Brachypodium distachyon.</title>
        <authorList>
            <consortium name="International Brachypodium Initiative"/>
        </authorList>
    </citation>
    <scope>NUCLEOTIDE SEQUENCE [LARGE SCALE GENOMIC DNA]</scope>
    <source>
        <strain evidence="4 5">Bd21</strain>
    </source>
</reference>
<dbReference type="AlphaFoldDB" id="I1I580"/>
<name>I1I580_BRADI</name>
<organism evidence="5">
    <name type="scientific">Brachypodium distachyon</name>
    <name type="common">Purple false brome</name>
    <name type="synonym">Trachynia distachya</name>
    <dbReference type="NCBI Taxonomy" id="15368"/>
    <lineage>
        <taxon>Eukaryota</taxon>
        <taxon>Viridiplantae</taxon>
        <taxon>Streptophyta</taxon>
        <taxon>Embryophyta</taxon>
        <taxon>Tracheophyta</taxon>
        <taxon>Spermatophyta</taxon>
        <taxon>Magnoliopsida</taxon>
        <taxon>Liliopsida</taxon>
        <taxon>Poales</taxon>
        <taxon>Poaceae</taxon>
        <taxon>BOP clade</taxon>
        <taxon>Pooideae</taxon>
        <taxon>Stipodae</taxon>
        <taxon>Brachypodieae</taxon>
        <taxon>Brachypodium</taxon>
    </lineage>
</organism>
<dbReference type="STRING" id="15368.I1I580"/>
<dbReference type="eggNOG" id="ENOG502S3N0">
    <property type="taxonomic scope" value="Eukaryota"/>
</dbReference>
<keyword evidence="3" id="KW-0732">Signal</keyword>
<dbReference type="Gramene" id="KQJ97366">
    <property type="protein sequence ID" value="KQJ97366"/>
    <property type="gene ID" value="BRADI_3g30300v3"/>
</dbReference>
<feature type="signal peptide" evidence="3">
    <location>
        <begin position="1"/>
        <end position="28"/>
    </location>
</feature>
<dbReference type="PANTHER" id="PTHR33214:SF50">
    <property type="entry name" value="LIPID-TRANSFER PROTEIN 2G, PUTATIVE, EXPRESSED-RELATED"/>
    <property type="match status" value="1"/>
</dbReference>
<dbReference type="HOGENOM" id="CLU_158223_2_0_1"/>
<evidence type="ECO:0000256" key="2">
    <source>
        <dbReference type="ARBA" id="ARBA00023121"/>
    </source>
</evidence>
<proteinExistence type="predicted"/>
<dbReference type="EMBL" id="CM000882">
    <property type="protein sequence ID" value="KQJ97366.1"/>
    <property type="molecule type" value="Genomic_DNA"/>
</dbReference>
<dbReference type="Gene3D" id="1.10.110.10">
    <property type="entry name" value="Plant lipid-transfer and hydrophobic proteins"/>
    <property type="match status" value="1"/>
</dbReference>
<dbReference type="Proteomes" id="UP000008810">
    <property type="component" value="Chromosome 3"/>
</dbReference>
<evidence type="ECO:0000313" key="4">
    <source>
        <dbReference type="EMBL" id="KQJ97366.1"/>
    </source>
</evidence>
<dbReference type="SUPFAM" id="SSF47699">
    <property type="entry name" value="Bifunctional inhibitor/lipid-transfer protein/seed storage 2S albumin"/>
    <property type="match status" value="1"/>
</dbReference>
<dbReference type="GeneID" id="106866324"/>
<dbReference type="EnsemblPlants" id="KQJ97366">
    <property type="protein sequence ID" value="KQJ97366"/>
    <property type="gene ID" value="BRADI_3g30300v3"/>
</dbReference>
<evidence type="ECO:0000313" key="5">
    <source>
        <dbReference type="EnsemblPlants" id="KQJ97366"/>
    </source>
</evidence>
<evidence type="ECO:0008006" key="7">
    <source>
        <dbReference type="Google" id="ProtNLM"/>
    </source>
</evidence>
<dbReference type="OMA" id="AIVACHV"/>
<dbReference type="PANTHER" id="PTHR33214">
    <property type="entry name" value="BIFUNCTIONAL INHIBITOR/LIPID-TRANSFER PROTEIN/SEED STORAGE 2S ALBUMIN SUPERFAMILY PROTEIN"/>
    <property type="match status" value="1"/>
</dbReference>
<evidence type="ECO:0000256" key="3">
    <source>
        <dbReference type="SAM" id="SignalP"/>
    </source>
</evidence>
<dbReference type="GO" id="GO:0006869">
    <property type="term" value="P:lipid transport"/>
    <property type="evidence" value="ECO:0007669"/>
    <property type="project" value="InterPro"/>
</dbReference>
<keyword evidence="1" id="KW-0813">Transport</keyword>
<gene>
    <name evidence="5" type="primary">LOC106866324</name>
    <name evidence="4" type="ORF">BRADI_3g30300v3</name>
</gene>
<reference evidence="4" key="2">
    <citation type="submission" date="2017-06" db="EMBL/GenBank/DDBJ databases">
        <title>WGS assembly of Brachypodium distachyon.</title>
        <authorList>
            <consortium name="The International Brachypodium Initiative"/>
            <person name="Lucas S."/>
            <person name="Harmon-Smith M."/>
            <person name="Lail K."/>
            <person name="Tice H."/>
            <person name="Grimwood J."/>
            <person name="Bruce D."/>
            <person name="Barry K."/>
            <person name="Shu S."/>
            <person name="Lindquist E."/>
            <person name="Wang M."/>
            <person name="Pitluck S."/>
            <person name="Vogel J.P."/>
            <person name="Garvin D.F."/>
            <person name="Mockler T.C."/>
            <person name="Schmutz J."/>
            <person name="Rokhsar D."/>
            <person name="Bevan M.W."/>
        </authorList>
    </citation>
    <scope>NUCLEOTIDE SEQUENCE</scope>
    <source>
        <strain evidence="4">Bd21</strain>
    </source>
</reference>
<accession>I1I580</accession>
<keyword evidence="2" id="KW-0446">Lipid-binding</keyword>
<dbReference type="RefSeq" id="XP_014755771.1">
    <property type="nucleotide sequence ID" value="XM_014900285.2"/>
</dbReference>
<dbReference type="InterPro" id="IPR036312">
    <property type="entry name" value="Bifun_inhib/LTP/seed_sf"/>
</dbReference>
<evidence type="ECO:0000256" key="1">
    <source>
        <dbReference type="ARBA" id="ARBA00022448"/>
    </source>
</evidence>
<dbReference type="OrthoDB" id="665742at2759"/>
<feature type="chain" id="PRO_5014095034" description="Bifunctional inhibitor/plant lipid transfer protein/seed storage helical domain-containing protein" evidence="3">
    <location>
        <begin position="29"/>
        <end position="97"/>
    </location>
</feature>
<protein>
    <recommendedName>
        <fullName evidence="7">Bifunctional inhibitor/plant lipid transfer protein/seed storage helical domain-containing protein</fullName>
    </recommendedName>
</protein>
<reference evidence="5" key="3">
    <citation type="submission" date="2018-08" db="UniProtKB">
        <authorList>
            <consortium name="EnsemblPlants"/>
        </authorList>
    </citation>
    <scope>IDENTIFICATION</scope>
    <source>
        <strain evidence="5">cv. Bd21</strain>
    </source>
</reference>
<dbReference type="KEGG" id="bdi:106866324"/>
<dbReference type="GO" id="GO:0008289">
    <property type="term" value="F:lipid binding"/>
    <property type="evidence" value="ECO:0007669"/>
    <property type="project" value="UniProtKB-KW"/>
</dbReference>
<dbReference type="CDD" id="cd01959">
    <property type="entry name" value="nsLTP2"/>
    <property type="match status" value="1"/>
</dbReference>
<dbReference type="FunCoup" id="I1I580">
    <property type="interactions" value="5"/>
</dbReference>